<organism evidence="1 2">
    <name type="scientific">Zarea fungicola</name>
    <dbReference type="NCBI Taxonomy" id="93591"/>
    <lineage>
        <taxon>Eukaryota</taxon>
        <taxon>Fungi</taxon>
        <taxon>Dikarya</taxon>
        <taxon>Ascomycota</taxon>
        <taxon>Pezizomycotina</taxon>
        <taxon>Sordariomycetes</taxon>
        <taxon>Hypocreomycetidae</taxon>
        <taxon>Hypocreales</taxon>
        <taxon>Cordycipitaceae</taxon>
        <taxon>Zarea</taxon>
    </lineage>
</organism>
<sequence length="1318" mass="146147">MISFNSFLLGISLWSATASAWPSQTYRSVPFVIPAFNVTKSGRALAPGYLFLTTSGTPNPASVIVTDEGELVWASAVGDYTNLNVQTLNSKPVLTYWNGTGSPNPQTAGHGFGSVQILDSSYTTKHNLCLDLGLSADGSKRAECQADLHESYVTERGTLLVTAYNVTQADLGPKGGPTNGWIYDCLVFEIDIQTQKILFSWSALKSGIKISDSKQPLGNSGTQAQPYDFFHINAIQSVGSSYLVNSRHTWTTYLLSSQGDVQWRLEGSTGGDFHLGPGVQFAWQHHARISKITPTGAVLHLFDNANSSPPLSGVNQTLGLLLSLDLGKKTATLIQGYHDPRQALFADSQGSLSLLPNGNMLQGFGQIPIVKEYGPRGDVRLSLQFGDLNGNQQSYRAYRLEWEGVPAADPAVFAEAGHVYASWNGATGIRKWDVYEGTTAQDIKYTQSVKSTGFETKAAIRSTTNSQPGSPAAATYPAAYLRPPSPMISVPVKATNEIDWVTPLKNYIRNTYGDDPERYAEECETLNRLRQDMRGAGKESTSGRDMLYRYYGQLELLDLRFPIDEQHIKISFTWFDAFTHKPTTQYSLAFEKASVIFNISAILSAHATLQNRAEDSNIKVAYHSFQAAAGMFTYINENFLHAPSFDLSRETIKALISVMLAQAQEIFMEKQAKDDTKIGLRAKLAAQAAYLYSQALEGVQENVTKALFEKVWLTLVTIKTSLFMSTAQYYQGLADEQANQHGIAVARFMVAEGLAKEADRLAKNFPSNVPSSSNLSPECGAQLQELCKRHYSSVQDKHKEALKDNDYIYHQTVPAEASLPAIAKLPAAKPIPVSELYAGQDIQRITGPDLFAKIVPMAVTESASLYDEEKAKLVRAEAEKVDTANGEMAASLDYLRLPGALQVLKGGFDQDIPPDENFRQWCEDIATHDDPSSIFDFLGSEKRAIVKKLEESSTSLDREEGVCEKMRSKYNAEWTQQPSARLTTTLRSDIRGYREALDEASRTDAQLASKLQQNAANFNEMRNAVNNGQVDQMFQTAISQARARGSHATSPSETESNLLDTDFGESGPSVMDQIAIIEDILKKLNLIKRERNQILKDLKEKAHNDDISQVLILNKKSISNYETQLFQQELEKFRSHQNRLLQANHKQSALMKELTSTFNTLLQDKRVRSEQNKYETVQRQRSSVINRYKRTYQEFLELYAGLQSAKNWYAEMRETVQSLEKNVETFVNNRRAEGAQLLDQIERDKSSNRSNQAALEQERLLKANACPIVPIRPGTAFSTARQLPGTVSNPNLAAGAPAGIQWLLQSATTSQYVLTTYL</sequence>
<dbReference type="EMBL" id="JANJQO010001121">
    <property type="protein sequence ID" value="KAJ2972569.1"/>
    <property type="molecule type" value="Genomic_DNA"/>
</dbReference>
<gene>
    <name evidence="1" type="ORF">NQ176_g7082</name>
</gene>
<reference evidence="1" key="1">
    <citation type="submission" date="2022-08" db="EMBL/GenBank/DDBJ databases">
        <title>Genome Sequence of Lecanicillium fungicola.</title>
        <authorList>
            <person name="Buettner E."/>
        </authorList>
    </citation>
    <scope>NUCLEOTIDE SEQUENCE</scope>
    <source>
        <strain evidence="1">Babe33</strain>
    </source>
</reference>
<accession>A0ACC1N0I2</accession>
<comment type="caution">
    <text evidence="1">The sequence shown here is derived from an EMBL/GenBank/DDBJ whole genome shotgun (WGS) entry which is preliminary data.</text>
</comment>
<proteinExistence type="predicted"/>
<keyword evidence="2" id="KW-1185">Reference proteome</keyword>
<dbReference type="Proteomes" id="UP001143910">
    <property type="component" value="Unassembled WGS sequence"/>
</dbReference>
<name>A0ACC1N0I2_9HYPO</name>
<evidence type="ECO:0000313" key="1">
    <source>
        <dbReference type="EMBL" id="KAJ2972569.1"/>
    </source>
</evidence>
<evidence type="ECO:0000313" key="2">
    <source>
        <dbReference type="Proteomes" id="UP001143910"/>
    </source>
</evidence>
<protein>
    <submittedName>
        <fullName evidence="1">Uncharacterized protein</fullName>
    </submittedName>
</protein>